<evidence type="ECO:0000313" key="4">
    <source>
        <dbReference type="Proteomes" id="UP000198775"/>
    </source>
</evidence>
<dbReference type="EMBL" id="FOCX01000079">
    <property type="protein sequence ID" value="SEP31399.1"/>
    <property type="molecule type" value="Genomic_DNA"/>
</dbReference>
<dbReference type="AlphaFoldDB" id="A0A1H8WUU1"/>
<gene>
    <name evidence="3" type="ORF">SAMN05216388_10795</name>
</gene>
<dbReference type="Proteomes" id="UP000198775">
    <property type="component" value="Unassembled WGS sequence"/>
</dbReference>
<dbReference type="InterPro" id="IPR010095">
    <property type="entry name" value="Cas12f1-like_TNB"/>
</dbReference>
<feature type="domain" description="Cas12f1-like TNB" evidence="2">
    <location>
        <begin position="18"/>
        <end position="83"/>
    </location>
</feature>
<evidence type="ECO:0000313" key="3">
    <source>
        <dbReference type="EMBL" id="SEP31399.1"/>
    </source>
</evidence>
<dbReference type="GO" id="GO:0003677">
    <property type="term" value="F:DNA binding"/>
    <property type="evidence" value="ECO:0007669"/>
    <property type="project" value="UniProtKB-KW"/>
</dbReference>
<organism evidence="3 4">
    <name type="scientific">Halorientalis persicus</name>
    <dbReference type="NCBI Taxonomy" id="1367881"/>
    <lineage>
        <taxon>Archaea</taxon>
        <taxon>Methanobacteriati</taxon>
        <taxon>Methanobacteriota</taxon>
        <taxon>Stenosarchaea group</taxon>
        <taxon>Halobacteria</taxon>
        <taxon>Halobacteriales</taxon>
        <taxon>Haloarculaceae</taxon>
        <taxon>Halorientalis</taxon>
    </lineage>
</organism>
<sequence>KSMLEGDKNGRNTAEVGWRDFIAILKHHGRKRGCHVVEVDPEDTTKECNQCGVKTEKPLWVREHSCPSCGFETDRDYNAALNVWERGLRKLGVVHSEATPAETGTAVDTDAIHEVSASYVVETGSPCLKERTARAVSE</sequence>
<feature type="non-terminal residue" evidence="3">
    <location>
        <position position="1"/>
    </location>
</feature>
<proteinExistence type="predicted"/>
<name>A0A1H8WUU1_9EURY</name>
<evidence type="ECO:0000256" key="1">
    <source>
        <dbReference type="ARBA" id="ARBA00023125"/>
    </source>
</evidence>
<dbReference type="RefSeq" id="WP_139203776.1">
    <property type="nucleotide sequence ID" value="NZ_FOCX01000079.1"/>
</dbReference>
<evidence type="ECO:0000259" key="2">
    <source>
        <dbReference type="Pfam" id="PF07282"/>
    </source>
</evidence>
<dbReference type="Pfam" id="PF07282">
    <property type="entry name" value="Cas12f1-like_TNB"/>
    <property type="match status" value="1"/>
</dbReference>
<keyword evidence="4" id="KW-1185">Reference proteome</keyword>
<keyword evidence="1" id="KW-0238">DNA-binding</keyword>
<reference evidence="4" key="1">
    <citation type="submission" date="2016-10" db="EMBL/GenBank/DDBJ databases">
        <authorList>
            <person name="Varghese N."/>
            <person name="Submissions S."/>
        </authorList>
    </citation>
    <scope>NUCLEOTIDE SEQUENCE [LARGE SCALE GENOMIC DNA]</scope>
    <source>
        <strain evidence="4">IBRC-M 10043</strain>
    </source>
</reference>
<protein>
    <submittedName>
        <fullName evidence="3">Putative transposase</fullName>
    </submittedName>
</protein>
<accession>A0A1H8WUU1</accession>
<dbReference type="OrthoDB" id="240671at2157"/>